<sequence>MRTVMVDAALNDTHDGLIRLLGDTQRFGFGLEALTLRSGTEPTAVVAITLSVPARIDPQLVAARLARHPAVRSIHVQEIEQVSPADLSPMAA</sequence>
<keyword evidence="2" id="KW-1185">Reference proteome</keyword>
<evidence type="ECO:0000313" key="2">
    <source>
        <dbReference type="Proteomes" id="UP000620670"/>
    </source>
</evidence>
<evidence type="ECO:0000313" key="1">
    <source>
        <dbReference type="EMBL" id="MBJ6128368.1"/>
    </source>
</evidence>
<comment type="caution">
    <text evidence="1">The sequence shown here is derived from an EMBL/GenBank/DDBJ whole genome shotgun (WGS) entry which is preliminary data.</text>
</comment>
<proteinExistence type="predicted"/>
<reference evidence="2" key="1">
    <citation type="submission" date="2020-12" db="EMBL/GenBank/DDBJ databases">
        <title>Hymenobacter sp.</title>
        <authorList>
            <person name="Kim M.K."/>
        </authorList>
    </citation>
    <scope>NUCLEOTIDE SEQUENCE [LARGE SCALE GENOMIC DNA]</scope>
    <source>
        <strain evidence="2">BT325</strain>
    </source>
</reference>
<organism evidence="1 2">
    <name type="scientific">Microvirga splendida</name>
    <dbReference type="NCBI Taxonomy" id="2795727"/>
    <lineage>
        <taxon>Bacteria</taxon>
        <taxon>Pseudomonadati</taxon>
        <taxon>Pseudomonadota</taxon>
        <taxon>Alphaproteobacteria</taxon>
        <taxon>Hyphomicrobiales</taxon>
        <taxon>Methylobacteriaceae</taxon>
        <taxon>Microvirga</taxon>
    </lineage>
</organism>
<accession>A0ABS0Y7U1</accession>
<protein>
    <submittedName>
        <fullName evidence="1">Uncharacterized protein</fullName>
    </submittedName>
</protein>
<name>A0ABS0Y7U1_9HYPH</name>
<dbReference type="Proteomes" id="UP000620670">
    <property type="component" value="Unassembled WGS sequence"/>
</dbReference>
<dbReference type="EMBL" id="JAELXT010000048">
    <property type="protein sequence ID" value="MBJ6128368.1"/>
    <property type="molecule type" value="Genomic_DNA"/>
</dbReference>
<dbReference type="RefSeq" id="WP_199051640.1">
    <property type="nucleotide sequence ID" value="NZ_JAELXT010000048.1"/>
</dbReference>
<gene>
    <name evidence="1" type="ORF">JAO75_23510</name>
</gene>